<dbReference type="Proteomes" id="UP000195570">
    <property type="component" value="Unassembled WGS sequence"/>
</dbReference>
<protein>
    <submittedName>
        <fullName evidence="2">Uncharacterized protein</fullName>
    </submittedName>
</protein>
<reference evidence="2" key="1">
    <citation type="submission" date="2016-09" db="EMBL/GenBank/DDBJ databases">
        <authorList>
            <person name="Hebert L."/>
            <person name="Moumen B."/>
        </authorList>
    </citation>
    <scope>NUCLEOTIDE SEQUENCE [LARGE SCALE GENOMIC DNA]</scope>
    <source>
        <strain evidence="2">OVI</strain>
    </source>
</reference>
<proteinExistence type="predicted"/>
<gene>
    <name evidence="2" type="ORF">TEOVI_000441400</name>
</gene>
<comment type="caution">
    <text evidence="2">The sequence shown here is derived from an EMBL/GenBank/DDBJ whole genome shotgun (WGS) entry which is preliminary data.</text>
</comment>
<organism evidence="2 3">
    <name type="scientific">Trypanosoma equiperdum</name>
    <dbReference type="NCBI Taxonomy" id="5694"/>
    <lineage>
        <taxon>Eukaryota</taxon>
        <taxon>Discoba</taxon>
        <taxon>Euglenozoa</taxon>
        <taxon>Kinetoplastea</taxon>
        <taxon>Metakinetoplastina</taxon>
        <taxon>Trypanosomatida</taxon>
        <taxon>Trypanosomatidae</taxon>
        <taxon>Trypanosoma</taxon>
    </lineage>
</organism>
<evidence type="ECO:0000313" key="3">
    <source>
        <dbReference type="Proteomes" id="UP000195570"/>
    </source>
</evidence>
<dbReference type="AlphaFoldDB" id="A0A1G4IJW5"/>
<dbReference type="VEuPathDB" id="TriTrypDB:TEOVI_000441400"/>
<feature type="region of interest" description="Disordered" evidence="1">
    <location>
        <begin position="320"/>
        <end position="426"/>
    </location>
</feature>
<feature type="compositionally biased region" description="Polar residues" evidence="1">
    <location>
        <begin position="368"/>
        <end position="385"/>
    </location>
</feature>
<evidence type="ECO:0000256" key="1">
    <source>
        <dbReference type="SAM" id="MobiDB-lite"/>
    </source>
</evidence>
<feature type="region of interest" description="Disordered" evidence="1">
    <location>
        <begin position="118"/>
        <end position="145"/>
    </location>
</feature>
<keyword evidence="3" id="KW-1185">Reference proteome</keyword>
<feature type="compositionally biased region" description="Acidic residues" evidence="1">
    <location>
        <begin position="127"/>
        <end position="142"/>
    </location>
</feature>
<dbReference type="EMBL" id="CZPT02001916">
    <property type="protein sequence ID" value="SCU72830.1"/>
    <property type="molecule type" value="Genomic_DNA"/>
</dbReference>
<evidence type="ECO:0000313" key="2">
    <source>
        <dbReference type="EMBL" id="SCU72830.1"/>
    </source>
</evidence>
<accession>A0A1G4IJW5</accession>
<sequence>MKGCTLQNNFNHTAPFCGEWNSTILSGSLPPNSGGSSCVINLIKDEVHTVNGNTPRGITITSDTTKDGVFCTMDANGCPFAVDREIERGVNRMKAITKHGTCHMAYATSGGRTCDDSYDRSTRNYHDEEDEEWYEEDEEEGEDSPRIHIIDEHRDGRLLGNILCGMSRAGERISQGLDMLSPLEKRKSGRCAAIESVDYNNTRRRGGGGAETQKGLFQNYYNTGRGRWASRNHCRTNGWDESVSVESCFSHTYNQQWRGREPDYAMREAHAALDGRSFCEGTYLSSTKLSERKKRVALSGSRVCRDAGKVIVQDNCPYDHKKRHKGRRQCQSPFGEEKIKANDPFDSPKNAITHIKKAGSAGSDDNDSCNPHSKSPGLTGSGSRCSQKETAGRSAEQRNGSGKAASPKTSPHKDELKEKESTVVKKEKVSCGCFGGSREKR</sequence>
<dbReference type="RefSeq" id="XP_067083288.1">
    <property type="nucleotide sequence ID" value="XM_067227187.1"/>
</dbReference>
<dbReference type="GeneID" id="92378354"/>
<feature type="compositionally biased region" description="Basic and acidic residues" evidence="1">
    <location>
        <begin position="411"/>
        <end position="426"/>
    </location>
</feature>
<name>A0A1G4IJW5_TRYEQ</name>